<dbReference type="InterPro" id="IPR023707">
    <property type="entry name" value="OM_assembly_BamA"/>
</dbReference>
<keyword evidence="6 8" id="KW-0472">Membrane</keyword>
<dbReference type="GO" id="GO:0043165">
    <property type="term" value="P:Gram-negative-bacterium-type cell outer membrane assembly"/>
    <property type="evidence" value="ECO:0007669"/>
    <property type="project" value="UniProtKB-UniRule"/>
</dbReference>
<dbReference type="Pfam" id="PF07244">
    <property type="entry name" value="POTRA"/>
    <property type="match status" value="5"/>
</dbReference>
<keyword evidence="4 8" id="KW-0732">Signal</keyword>
<dbReference type="GO" id="GO:0051205">
    <property type="term" value="P:protein insertion into membrane"/>
    <property type="evidence" value="ECO:0007669"/>
    <property type="project" value="UniProtKB-UniRule"/>
</dbReference>
<evidence type="ECO:0000256" key="6">
    <source>
        <dbReference type="ARBA" id="ARBA00023136"/>
    </source>
</evidence>
<comment type="function">
    <text evidence="8">Part of the outer membrane protein assembly complex, which is involved in assembly and insertion of beta-barrel proteins into the outer membrane.</text>
</comment>
<evidence type="ECO:0000256" key="8">
    <source>
        <dbReference type="HAMAP-Rule" id="MF_01430"/>
    </source>
</evidence>
<feature type="domain" description="POTRA" evidence="10">
    <location>
        <begin position="122"/>
        <end position="199"/>
    </location>
</feature>
<dbReference type="InterPro" id="IPR000184">
    <property type="entry name" value="Bac_surfAg_D15"/>
</dbReference>
<feature type="chain" id="PRO_5031637086" description="Outer membrane protein assembly factor BamA" evidence="8">
    <location>
        <begin position="34"/>
        <end position="874"/>
    </location>
</feature>
<sequence precursor="true">MTANNLMSFGKRNMAVLLIGTVLTGLSPAAALAQQPAPVAPVTPPPVSSTTGIGTIRSIEVIGSQRLEPDTVRSYTTLRPGASYSREAVDQALKDLYATELFADVQIRDNAGVLTIEVRENPVINRIILEGNKRIKEDKIRPEIRLAPRQIFTRSKARADVARIIELYRRQGRFAATVEPKMVQLDQNRVDIVFEVREGPKSKVRQINVIGNEKFSDGEVRAQMVTKQARFYRFFSSGTSYDPDRLAYDQQKLRQFYLTEGYADFRVISAVAELTPDKEDFIITYVVEEGDRYKFGDVKTESELRDFDSNTVKRLIRLKKGDWYNAKAVEDTVDGITETAGLFGYAFADVRPEFNRDKDAKEMNLTFKVGDAPRVYVERIDINGNTQTQDKVVRREFRLAEGDAFNSFQVKRSADRINSLGFFQENLEIEQKQGSTPDRIILEANVEEKATGELQLSAGFSSLERFIVNASITQRNFRGKGQTLSTSVNYSSYSKSIELGFTEPYLFDRNIALGGNIFRRDYNSFNYINNDRNTTYQQVSTGISVRVGVPITEFWQGQLRYGLTLDDVTLAEGTFYTNGVCDPLLAGRYLCDAIGERTTSSLGYTLAFDNTNNRLRPSAGNRLSLNQDFAGLGGSVKYVRTVAKASKYWSVLGNFIFSLNAEGGYIHPIGKNGSATSDAVRLTDRFFLGEPQIRGFDIRGIGPRVQRTSYIANADGTYSLSTDRSNVQDDALGGRAYYMGRAELEIPLGSGARELGLRPSIFVDAGAVFGLKDLTTANGGLNDIQTFASCTTTAGVTTNIPNAITCPTGQTLNGVTPGFKETYLGDSPKPRVSVGVGVNWNSPFGPFRIDVARALLKEPGDDTKLFTFNVGTQF</sequence>
<keyword evidence="3 8" id="KW-0812">Transmembrane</keyword>
<keyword evidence="12" id="KW-1185">Reference proteome</keyword>
<evidence type="ECO:0000256" key="9">
    <source>
        <dbReference type="NCBIfam" id="TIGR03303"/>
    </source>
</evidence>
<dbReference type="PROSITE" id="PS51779">
    <property type="entry name" value="POTRA"/>
    <property type="match status" value="4"/>
</dbReference>
<dbReference type="GO" id="GO:0009279">
    <property type="term" value="C:cell outer membrane"/>
    <property type="evidence" value="ECO:0007669"/>
    <property type="project" value="UniProtKB-SubCell"/>
</dbReference>
<comment type="caution">
    <text evidence="11">The sequence shown here is derived from an EMBL/GenBank/DDBJ whole genome shotgun (WGS) entry which is preliminary data.</text>
</comment>
<dbReference type="NCBIfam" id="TIGR03303">
    <property type="entry name" value="OM_YaeT"/>
    <property type="match status" value="1"/>
</dbReference>
<evidence type="ECO:0000256" key="7">
    <source>
        <dbReference type="ARBA" id="ARBA00023237"/>
    </source>
</evidence>
<evidence type="ECO:0000256" key="5">
    <source>
        <dbReference type="ARBA" id="ARBA00022737"/>
    </source>
</evidence>
<feature type="signal peptide" evidence="8">
    <location>
        <begin position="1"/>
        <end position="33"/>
    </location>
</feature>
<dbReference type="InterPro" id="IPR039910">
    <property type="entry name" value="D15-like"/>
</dbReference>
<accession>A0A7W9AKG1</accession>
<keyword evidence="7 8" id="KW-0998">Cell outer membrane</keyword>
<name>A0A7W9AKG1_9SPHN</name>
<dbReference type="PANTHER" id="PTHR12815">
    <property type="entry name" value="SORTING AND ASSEMBLY MACHINERY SAMM50 PROTEIN FAMILY MEMBER"/>
    <property type="match status" value="1"/>
</dbReference>
<feature type="domain" description="POTRA" evidence="10">
    <location>
        <begin position="375"/>
        <end position="449"/>
    </location>
</feature>
<proteinExistence type="inferred from homology"/>
<evidence type="ECO:0000256" key="1">
    <source>
        <dbReference type="ARBA" id="ARBA00004370"/>
    </source>
</evidence>
<dbReference type="InterPro" id="IPR034746">
    <property type="entry name" value="POTRA"/>
</dbReference>
<evidence type="ECO:0000256" key="3">
    <source>
        <dbReference type="ARBA" id="ARBA00022692"/>
    </source>
</evidence>
<evidence type="ECO:0000256" key="2">
    <source>
        <dbReference type="ARBA" id="ARBA00022452"/>
    </source>
</evidence>
<dbReference type="HAMAP" id="MF_01430">
    <property type="entry name" value="OM_assembly_BamA"/>
    <property type="match status" value="1"/>
</dbReference>
<dbReference type="PIRSF" id="PIRSF006076">
    <property type="entry name" value="OM_assembly_OMP85"/>
    <property type="match status" value="1"/>
</dbReference>
<evidence type="ECO:0000259" key="10">
    <source>
        <dbReference type="PROSITE" id="PS51779"/>
    </source>
</evidence>
<organism evidence="11 12">
    <name type="scientific">Sphingobium boeckii</name>
    <dbReference type="NCBI Taxonomy" id="1082345"/>
    <lineage>
        <taxon>Bacteria</taxon>
        <taxon>Pseudomonadati</taxon>
        <taxon>Pseudomonadota</taxon>
        <taxon>Alphaproteobacteria</taxon>
        <taxon>Sphingomonadales</taxon>
        <taxon>Sphingomonadaceae</taxon>
        <taxon>Sphingobium</taxon>
    </lineage>
</organism>
<evidence type="ECO:0000256" key="4">
    <source>
        <dbReference type="ARBA" id="ARBA00022729"/>
    </source>
</evidence>
<feature type="domain" description="POTRA" evidence="10">
    <location>
        <begin position="202"/>
        <end position="290"/>
    </location>
</feature>
<dbReference type="Proteomes" id="UP000549617">
    <property type="component" value="Unassembled WGS sequence"/>
</dbReference>
<feature type="domain" description="POTRA" evidence="10">
    <location>
        <begin position="54"/>
        <end position="121"/>
    </location>
</feature>
<dbReference type="InterPro" id="IPR010827">
    <property type="entry name" value="BamA/TamA_POTRA"/>
</dbReference>
<dbReference type="PANTHER" id="PTHR12815:SF23">
    <property type="entry name" value="OUTER MEMBRANE PROTEIN ASSEMBLY FACTOR BAMA"/>
    <property type="match status" value="1"/>
</dbReference>
<reference evidence="11 12" key="1">
    <citation type="submission" date="2020-08" db="EMBL/GenBank/DDBJ databases">
        <title>Genomic Encyclopedia of Type Strains, Phase IV (KMG-IV): sequencing the most valuable type-strain genomes for metagenomic binning, comparative biology and taxonomic classification.</title>
        <authorList>
            <person name="Goeker M."/>
        </authorList>
    </citation>
    <scope>NUCLEOTIDE SEQUENCE [LARGE SCALE GENOMIC DNA]</scope>
    <source>
        <strain evidence="11 12">DSM 25079</strain>
    </source>
</reference>
<comment type="similarity">
    <text evidence="8">Belongs to the BamA family.</text>
</comment>
<keyword evidence="5 8" id="KW-0677">Repeat</keyword>
<dbReference type="EMBL" id="JACIJC010000005">
    <property type="protein sequence ID" value="MBB5687322.1"/>
    <property type="molecule type" value="Genomic_DNA"/>
</dbReference>
<dbReference type="Pfam" id="PF01103">
    <property type="entry name" value="Omp85"/>
    <property type="match status" value="1"/>
</dbReference>
<evidence type="ECO:0000313" key="12">
    <source>
        <dbReference type="Proteomes" id="UP000549617"/>
    </source>
</evidence>
<dbReference type="Gene3D" id="2.40.160.50">
    <property type="entry name" value="membrane protein fhac: a member of the omp85/tpsb transporter family"/>
    <property type="match status" value="1"/>
</dbReference>
<evidence type="ECO:0000313" key="11">
    <source>
        <dbReference type="EMBL" id="MBB5687322.1"/>
    </source>
</evidence>
<protein>
    <recommendedName>
        <fullName evidence="8 9">Outer membrane protein assembly factor BamA</fullName>
    </recommendedName>
</protein>
<keyword evidence="2 8" id="KW-1134">Transmembrane beta strand</keyword>
<gene>
    <name evidence="8" type="primary">bamA</name>
    <name evidence="11" type="ORF">FHS49_003350</name>
</gene>
<dbReference type="AlphaFoldDB" id="A0A7W9AKG1"/>
<comment type="subunit">
    <text evidence="8">Part of the Bam complex.</text>
</comment>
<dbReference type="Gene3D" id="3.10.20.310">
    <property type="entry name" value="membrane protein fhac"/>
    <property type="match status" value="5"/>
</dbReference>
<comment type="subcellular location">
    <subcellularLocation>
        <location evidence="8">Cell outer membrane</location>
    </subcellularLocation>
    <subcellularLocation>
        <location evidence="1">Membrane</location>
    </subcellularLocation>
</comment>